<organism evidence="2 3">
    <name type="scientific">Enterococcus dispar ATCC 51266</name>
    <dbReference type="NCBI Taxonomy" id="1139219"/>
    <lineage>
        <taxon>Bacteria</taxon>
        <taxon>Bacillati</taxon>
        <taxon>Bacillota</taxon>
        <taxon>Bacilli</taxon>
        <taxon>Lactobacillales</taxon>
        <taxon>Enterococcaceae</taxon>
        <taxon>Enterococcus</taxon>
    </lineage>
</organism>
<keyword evidence="3" id="KW-1185">Reference proteome</keyword>
<dbReference type="SUPFAM" id="SSF103084">
    <property type="entry name" value="Holliday junction resolvase RusA"/>
    <property type="match status" value="1"/>
</dbReference>
<reference evidence="2 3" key="1">
    <citation type="submission" date="2013-03" db="EMBL/GenBank/DDBJ databases">
        <title>The Genome Sequence of Enterococcus dispar ATCC_51266 (Illumina only assembly).</title>
        <authorList>
            <consortium name="The Broad Institute Genomics Platform"/>
            <consortium name="The Broad Institute Genome Sequencing Center for Infectious Disease"/>
            <person name="Earl A."/>
            <person name="Russ C."/>
            <person name="Gilmore M."/>
            <person name="Surin D."/>
            <person name="Walker B."/>
            <person name="Young S."/>
            <person name="Zeng Q."/>
            <person name="Gargeya S."/>
            <person name="Fitzgerald M."/>
            <person name="Haas B."/>
            <person name="Abouelleil A."/>
            <person name="Allen A.W."/>
            <person name="Alvarado L."/>
            <person name="Arachchi H.M."/>
            <person name="Berlin A.M."/>
            <person name="Chapman S.B."/>
            <person name="Gainer-Dewar J."/>
            <person name="Goldberg J."/>
            <person name="Griggs A."/>
            <person name="Gujja S."/>
            <person name="Hansen M."/>
            <person name="Howarth C."/>
            <person name="Imamovic A."/>
            <person name="Ireland A."/>
            <person name="Larimer J."/>
            <person name="McCowan C."/>
            <person name="Murphy C."/>
            <person name="Pearson M."/>
            <person name="Poon T.W."/>
            <person name="Priest M."/>
            <person name="Roberts A."/>
            <person name="Saif S."/>
            <person name="Shea T."/>
            <person name="Sisk P."/>
            <person name="Sykes S."/>
            <person name="Wortman J."/>
            <person name="Nusbaum C."/>
            <person name="Birren B."/>
        </authorList>
    </citation>
    <scope>NUCLEOTIDE SEQUENCE [LARGE SCALE GENOMIC DNA]</scope>
    <source>
        <strain evidence="2 3">ATCC 51266</strain>
    </source>
</reference>
<evidence type="ECO:0000313" key="2">
    <source>
        <dbReference type="EMBL" id="EOT42620.1"/>
    </source>
</evidence>
<dbReference type="GO" id="GO:0000287">
    <property type="term" value="F:magnesium ion binding"/>
    <property type="evidence" value="ECO:0007669"/>
    <property type="project" value="InterPro"/>
</dbReference>
<accession>S1NVL1</accession>
<proteinExistence type="predicted"/>
<dbReference type="GO" id="GO:0006310">
    <property type="term" value="P:DNA recombination"/>
    <property type="evidence" value="ECO:0007669"/>
    <property type="project" value="InterPro"/>
</dbReference>
<evidence type="ECO:0000313" key="3">
    <source>
        <dbReference type="Proteomes" id="UP000014127"/>
    </source>
</evidence>
<name>S1NVL1_9ENTE</name>
<protein>
    <submittedName>
        <fullName evidence="2">Uncharacterized protein</fullName>
    </submittedName>
</protein>
<dbReference type="Pfam" id="PF05866">
    <property type="entry name" value="RusA"/>
    <property type="match status" value="1"/>
</dbReference>
<comment type="caution">
    <text evidence="2">The sequence shown here is derived from an EMBL/GenBank/DDBJ whole genome shotgun (WGS) entry which is preliminary data.</text>
</comment>
<dbReference type="Proteomes" id="UP000014127">
    <property type="component" value="Unassembled WGS sequence"/>
</dbReference>
<dbReference type="InterPro" id="IPR036614">
    <property type="entry name" value="RusA-like_sf"/>
</dbReference>
<dbReference type="PATRIC" id="fig|1139219.3.peg.946"/>
<dbReference type="STRING" id="44009.RV01_GL001563"/>
<sequence length="136" mass="15743">MTKYTIPIPPIPQSRPRFNSRQKRAYEKPEMTAYKKAVRYHVLAKRPLTIEKGAVALDVCFYIQPPQYIAKVKKNAESLRQEMMFCEKKPDIDNYFKAVTDALNGVLYKDDGQIAVMVCRKVYSLNPRTEISIDPL</sequence>
<evidence type="ECO:0000256" key="1">
    <source>
        <dbReference type="SAM" id="MobiDB-lite"/>
    </source>
</evidence>
<dbReference type="RefSeq" id="WP_016172160.1">
    <property type="nucleotide sequence ID" value="NZ_ASWK01000001.1"/>
</dbReference>
<gene>
    <name evidence="2" type="ORF">OMK_00981</name>
</gene>
<dbReference type="eggNOG" id="COG4570">
    <property type="taxonomic scope" value="Bacteria"/>
</dbReference>
<dbReference type="HOGENOM" id="CLU_124338_3_0_9"/>
<dbReference type="Gene3D" id="3.30.1330.70">
    <property type="entry name" value="Holliday junction resolvase RusA"/>
    <property type="match status" value="1"/>
</dbReference>
<dbReference type="GO" id="GO:0006281">
    <property type="term" value="P:DNA repair"/>
    <property type="evidence" value="ECO:0007669"/>
    <property type="project" value="InterPro"/>
</dbReference>
<dbReference type="AlphaFoldDB" id="S1NVL1"/>
<dbReference type="EMBL" id="AHYR01000004">
    <property type="protein sequence ID" value="EOT42620.1"/>
    <property type="molecule type" value="Genomic_DNA"/>
</dbReference>
<dbReference type="OrthoDB" id="5114842at2"/>
<feature type="region of interest" description="Disordered" evidence="1">
    <location>
        <begin position="1"/>
        <end position="22"/>
    </location>
</feature>
<dbReference type="InterPro" id="IPR008822">
    <property type="entry name" value="Endonuclease_RusA-like"/>
</dbReference>